<dbReference type="EMBL" id="GBRH01196841">
    <property type="protein sequence ID" value="JAE01055.1"/>
    <property type="molecule type" value="Transcribed_RNA"/>
</dbReference>
<protein>
    <submittedName>
        <fullName evidence="1">Uncharacterized protein</fullName>
    </submittedName>
</protein>
<dbReference type="AlphaFoldDB" id="A0A0A9EK09"/>
<organism evidence="1">
    <name type="scientific">Arundo donax</name>
    <name type="common">Giant reed</name>
    <name type="synonym">Donax arundinaceus</name>
    <dbReference type="NCBI Taxonomy" id="35708"/>
    <lineage>
        <taxon>Eukaryota</taxon>
        <taxon>Viridiplantae</taxon>
        <taxon>Streptophyta</taxon>
        <taxon>Embryophyta</taxon>
        <taxon>Tracheophyta</taxon>
        <taxon>Spermatophyta</taxon>
        <taxon>Magnoliopsida</taxon>
        <taxon>Liliopsida</taxon>
        <taxon>Poales</taxon>
        <taxon>Poaceae</taxon>
        <taxon>PACMAD clade</taxon>
        <taxon>Arundinoideae</taxon>
        <taxon>Arundineae</taxon>
        <taxon>Arundo</taxon>
    </lineage>
</organism>
<accession>A0A0A9EK09</accession>
<reference evidence="1" key="1">
    <citation type="submission" date="2014-09" db="EMBL/GenBank/DDBJ databases">
        <authorList>
            <person name="Magalhaes I.L.F."/>
            <person name="Oliveira U."/>
            <person name="Santos F.R."/>
            <person name="Vidigal T.H.D.A."/>
            <person name="Brescovit A.D."/>
            <person name="Santos A.J."/>
        </authorList>
    </citation>
    <scope>NUCLEOTIDE SEQUENCE</scope>
    <source>
        <tissue evidence="1">Shoot tissue taken approximately 20 cm above the soil surface</tissue>
    </source>
</reference>
<evidence type="ECO:0000313" key="1">
    <source>
        <dbReference type="EMBL" id="JAE01055.1"/>
    </source>
</evidence>
<name>A0A0A9EK09_ARUDO</name>
<proteinExistence type="predicted"/>
<reference evidence="1" key="2">
    <citation type="journal article" date="2015" name="Data Brief">
        <title>Shoot transcriptome of the giant reed, Arundo donax.</title>
        <authorList>
            <person name="Barrero R.A."/>
            <person name="Guerrero F.D."/>
            <person name="Moolhuijzen P."/>
            <person name="Goolsby J.A."/>
            <person name="Tidwell J."/>
            <person name="Bellgard S.E."/>
            <person name="Bellgard M.I."/>
        </authorList>
    </citation>
    <scope>NUCLEOTIDE SEQUENCE</scope>
    <source>
        <tissue evidence="1">Shoot tissue taken approximately 20 cm above the soil surface</tissue>
    </source>
</reference>
<sequence length="40" mass="4733">MWLWILSNDHILVKQFCPNFVTGRSILRSSNQYNLPMPPD</sequence>